<comment type="caution">
    <text evidence="2">The sequence shown here is derived from an EMBL/GenBank/DDBJ whole genome shotgun (WGS) entry which is preliminary data.</text>
</comment>
<feature type="domain" description="Putative tail fiber protein gp53-like C-terminal" evidence="1">
    <location>
        <begin position="210"/>
        <end position="294"/>
    </location>
</feature>
<evidence type="ECO:0000259" key="1">
    <source>
        <dbReference type="Pfam" id="PF21882"/>
    </source>
</evidence>
<protein>
    <recommendedName>
        <fullName evidence="1">Putative tail fiber protein gp53-like C-terminal domain-containing protein</fullName>
    </recommendedName>
</protein>
<organism evidence="2 3">
    <name type="scientific">Marinobacter subterrani</name>
    <dbReference type="NCBI Taxonomy" id="1658765"/>
    <lineage>
        <taxon>Bacteria</taxon>
        <taxon>Pseudomonadati</taxon>
        <taxon>Pseudomonadota</taxon>
        <taxon>Gammaproteobacteria</taxon>
        <taxon>Pseudomonadales</taxon>
        <taxon>Marinobacteraceae</taxon>
        <taxon>Marinobacter</taxon>
    </lineage>
</organism>
<dbReference type="PATRIC" id="fig|1658765.3.peg.154"/>
<dbReference type="Gene3D" id="2.60.40.3940">
    <property type="match status" value="1"/>
</dbReference>
<proteinExistence type="predicted"/>
<dbReference type="STRING" id="1658765.Msub_10161"/>
<dbReference type="Pfam" id="PF21882">
    <property type="entry name" value="Gp53-like_C"/>
    <property type="match status" value="1"/>
</dbReference>
<sequence length="294" mass="30254">MEKVGVFTERATAEGEWRPGDPATGQQATPMLSAYFNMLQRELLAILSAGGVAPDINTEDQLLAAIQRLAGRGVTTVTSAESPKALTVAESGLVLVDASAGNVDLALPPADSDAGLGYTIARTDSSANAVTVTPDGTNPDTIEGAVSVALEVGRRMMLTADGGTDWTAPMLVATDAEARAFAPGRLIDGAALVAAFGGGNGNKARPGYQKLPNGLIIQWVSFSSSSGSATANFPISFPNQVFSVFGSLNDKNSGVTAGMTPYFNAGQRYLSSQNISLSGWDGGEWTGDLVAIGY</sequence>
<reference evidence="2 3" key="1">
    <citation type="submission" date="2015-06" db="EMBL/GenBank/DDBJ databases">
        <title>Marinobacter subterrani, a genetically tractable neutrophilic iron-oxidizing strain isolated from the Soudan Iron Mine.</title>
        <authorList>
            <person name="Bonis B.M."/>
            <person name="Gralnick J.A."/>
        </authorList>
    </citation>
    <scope>NUCLEOTIDE SEQUENCE [LARGE SCALE GENOMIC DNA]</scope>
    <source>
        <strain evidence="2 3">JG233</strain>
    </source>
</reference>
<evidence type="ECO:0000313" key="3">
    <source>
        <dbReference type="Proteomes" id="UP000036102"/>
    </source>
</evidence>
<dbReference type="AlphaFoldDB" id="A0A0J7LYM3"/>
<gene>
    <name evidence="2" type="ORF">Msub_10161</name>
</gene>
<name>A0A0J7LYM3_9GAMM</name>
<keyword evidence="3" id="KW-1185">Reference proteome</keyword>
<evidence type="ECO:0000313" key="2">
    <source>
        <dbReference type="EMBL" id="KMQ73990.1"/>
    </source>
</evidence>
<dbReference type="Proteomes" id="UP000036102">
    <property type="component" value="Unassembled WGS sequence"/>
</dbReference>
<dbReference type="InterPro" id="IPR054075">
    <property type="entry name" value="Gp53-like_C"/>
</dbReference>
<accession>A0A0J7LYM3</accession>
<dbReference type="EMBL" id="LFBU01000001">
    <property type="protein sequence ID" value="KMQ73990.1"/>
    <property type="molecule type" value="Genomic_DNA"/>
</dbReference>